<keyword evidence="1" id="KW-0805">Transcription regulation</keyword>
<dbReference type="Proteomes" id="UP000789326">
    <property type="component" value="Unassembled WGS sequence"/>
</dbReference>
<evidence type="ECO:0000256" key="1">
    <source>
        <dbReference type="ARBA" id="ARBA00023015"/>
    </source>
</evidence>
<reference evidence="6" key="1">
    <citation type="submission" date="2021-11" db="EMBL/GenBank/DDBJ databases">
        <authorList>
            <person name="Bulgarelli D."/>
        </authorList>
    </citation>
    <scope>NUCLEOTIDE SEQUENCE</scope>
    <source>
        <strain evidence="6">Bi133</strain>
    </source>
</reference>
<dbReference type="PANTHER" id="PTHR30136:SF24">
    <property type="entry name" value="HTH-TYPE TRANSCRIPTIONAL REPRESSOR ALLR"/>
    <property type="match status" value="1"/>
</dbReference>
<evidence type="ECO:0000313" key="6">
    <source>
        <dbReference type="EMBL" id="CAH0312578.1"/>
    </source>
</evidence>
<dbReference type="InterPro" id="IPR014757">
    <property type="entry name" value="Tscrpt_reg_IclR_C"/>
</dbReference>
<evidence type="ECO:0000313" key="7">
    <source>
        <dbReference type="Proteomes" id="UP000789326"/>
    </source>
</evidence>
<dbReference type="PROSITE" id="PS51077">
    <property type="entry name" value="HTH_ICLR"/>
    <property type="match status" value="1"/>
</dbReference>
<dbReference type="InterPro" id="IPR029016">
    <property type="entry name" value="GAF-like_dom_sf"/>
</dbReference>
<keyword evidence="2" id="KW-0238">DNA-binding</keyword>
<evidence type="ECO:0000256" key="3">
    <source>
        <dbReference type="ARBA" id="ARBA00023163"/>
    </source>
</evidence>
<sequence>MDYNIKSVERAFEIVEALALKSRLPSELSKQLNINKSTLHRFLFTLQDLGYVDKHSDNSFSLSQSFINLGVKAQNQYNIVAICKPYLLALAEKFQESALLATFNGYRCQYEDKMESSYAVRIVFDSGKTAPAHAVASGKVFLASLENERLHEYMESEHFTSYTKNTITDKDKLIAELSTIKRLGYAVDNEEYEIGLQGFACPIKDADGKTIRTICLAGIAGRIKERNDPNDIVTALLKASKEISTKMGYQASKSLLTL</sequence>
<evidence type="ECO:0000259" key="4">
    <source>
        <dbReference type="PROSITE" id="PS51077"/>
    </source>
</evidence>
<dbReference type="EMBL" id="CAKKMG010000144">
    <property type="protein sequence ID" value="CAH0312578.1"/>
    <property type="molecule type" value="Genomic_DNA"/>
</dbReference>
<dbReference type="Gene3D" id="3.30.450.40">
    <property type="match status" value="1"/>
</dbReference>
<dbReference type="SMART" id="SM00346">
    <property type="entry name" value="HTH_ICLR"/>
    <property type="match status" value="1"/>
</dbReference>
<dbReference type="GO" id="GO:0003700">
    <property type="term" value="F:DNA-binding transcription factor activity"/>
    <property type="evidence" value="ECO:0007669"/>
    <property type="project" value="TreeGrafter"/>
</dbReference>
<dbReference type="SUPFAM" id="SSF55781">
    <property type="entry name" value="GAF domain-like"/>
    <property type="match status" value="1"/>
</dbReference>
<dbReference type="Pfam" id="PF01614">
    <property type="entry name" value="IclR_C"/>
    <property type="match status" value="1"/>
</dbReference>
<dbReference type="GO" id="GO:0045892">
    <property type="term" value="P:negative regulation of DNA-templated transcription"/>
    <property type="evidence" value="ECO:0007669"/>
    <property type="project" value="TreeGrafter"/>
</dbReference>
<feature type="domain" description="IclR-ED" evidence="5">
    <location>
        <begin position="65"/>
        <end position="249"/>
    </location>
</feature>
<organism evidence="6 7">
    <name type="scientific">Peribacillus simplex</name>
    <dbReference type="NCBI Taxonomy" id="1478"/>
    <lineage>
        <taxon>Bacteria</taxon>
        <taxon>Bacillati</taxon>
        <taxon>Bacillota</taxon>
        <taxon>Bacilli</taxon>
        <taxon>Bacillales</taxon>
        <taxon>Bacillaceae</taxon>
        <taxon>Peribacillus</taxon>
    </lineage>
</organism>
<dbReference type="SUPFAM" id="SSF46785">
    <property type="entry name" value="Winged helix' DNA-binding domain"/>
    <property type="match status" value="1"/>
</dbReference>
<gene>
    <name evidence="6" type="primary">kdgR_4</name>
    <name evidence="6" type="ORF">SRABI133_04999</name>
</gene>
<protein>
    <submittedName>
        <fullName evidence="6">Pectin degradation repressor protein KdgR</fullName>
    </submittedName>
</protein>
<evidence type="ECO:0000256" key="2">
    <source>
        <dbReference type="ARBA" id="ARBA00023125"/>
    </source>
</evidence>
<dbReference type="PROSITE" id="PS51078">
    <property type="entry name" value="ICLR_ED"/>
    <property type="match status" value="1"/>
</dbReference>
<proteinExistence type="predicted"/>
<dbReference type="AlphaFoldDB" id="A0A9W4LCC5"/>
<keyword evidence="3" id="KW-0804">Transcription</keyword>
<dbReference type="GO" id="GO:0003677">
    <property type="term" value="F:DNA binding"/>
    <property type="evidence" value="ECO:0007669"/>
    <property type="project" value="UniProtKB-KW"/>
</dbReference>
<evidence type="ECO:0000259" key="5">
    <source>
        <dbReference type="PROSITE" id="PS51078"/>
    </source>
</evidence>
<dbReference type="RefSeq" id="WP_230304126.1">
    <property type="nucleotide sequence ID" value="NZ_CAKKMG010000144.1"/>
</dbReference>
<dbReference type="PANTHER" id="PTHR30136">
    <property type="entry name" value="HELIX-TURN-HELIX TRANSCRIPTIONAL REGULATOR, ICLR FAMILY"/>
    <property type="match status" value="1"/>
</dbReference>
<feature type="domain" description="HTH iclR-type" evidence="4">
    <location>
        <begin position="5"/>
        <end position="64"/>
    </location>
</feature>
<accession>A0A9W4LCC5</accession>
<dbReference type="InterPro" id="IPR050707">
    <property type="entry name" value="HTH_MetabolicPath_Reg"/>
</dbReference>
<dbReference type="Gene3D" id="1.10.10.10">
    <property type="entry name" value="Winged helix-like DNA-binding domain superfamily/Winged helix DNA-binding domain"/>
    <property type="match status" value="1"/>
</dbReference>
<comment type="caution">
    <text evidence="6">The sequence shown here is derived from an EMBL/GenBank/DDBJ whole genome shotgun (WGS) entry which is preliminary data.</text>
</comment>
<name>A0A9W4LCC5_9BACI</name>
<dbReference type="InterPro" id="IPR005471">
    <property type="entry name" value="Tscrpt_reg_IclR_N"/>
</dbReference>
<dbReference type="InterPro" id="IPR036388">
    <property type="entry name" value="WH-like_DNA-bd_sf"/>
</dbReference>
<dbReference type="InterPro" id="IPR036390">
    <property type="entry name" value="WH_DNA-bd_sf"/>
</dbReference>
<dbReference type="Pfam" id="PF09339">
    <property type="entry name" value="HTH_IclR"/>
    <property type="match status" value="1"/>
</dbReference>